<feature type="topological domain" description="Periplasmic" evidence="7">
    <location>
        <begin position="1"/>
        <end position="6"/>
    </location>
</feature>
<dbReference type="SUPFAM" id="SSF158682">
    <property type="entry name" value="TerB-like"/>
    <property type="match status" value="1"/>
</dbReference>
<feature type="domain" description="J" evidence="9">
    <location>
        <begin position="193"/>
        <end position="259"/>
    </location>
</feature>
<proteinExistence type="inferred from homology"/>
<dbReference type="GO" id="GO:0005886">
    <property type="term" value="C:plasma membrane"/>
    <property type="evidence" value="ECO:0007669"/>
    <property type="project" value="UniProtKB-SubCell"/>
</dbReference>
<dbReference type="Pfam" id="PF00226">
    <property type="entry name" value="DnaJ"/>
    <property type="match status" value="1"/>
</dbReference>
<evidence type="ECO:0000256" key="1">
    <source>
        <dbReference type="ARBA" id="ARBA00022475"/>
    </source>
</evidence>
<dbReference type="NCBIfam" id="NF006948">
    <property type="entry name" value="PRK09430.1"/>
    <property type="match status" value="1"/>
</dbReference>
<dbReference type="PROSITE" id="PS50076">
    <property type="entry name" value="DNAJ_2"/>
    <property type="match status" value="1"/>
</dbReference>
<keyword evidence="2 7" id="KW-0997">Cell inner membrane</keyword>
<dbReference type="InterPro" id="IPR007791">
    <property type="entry name" value="DjlA_N"/>
</dbReference>
<dbReference type="CDD" id="cd06257">
    <property type="entry name" value="DnaJ"/>
    <property type="match status" value="1"/>
</dbReference>
<dbReference type="SUPFAM" id="SSF46565">
    <property type="entry name" value="Chaperone J-domain"/>
    <property type="match status" value="1"/>
</dbReference>
<dbReference type="InterPro" id="IPR001623">
    <property type="entry name" value="DnaJ_domain"/>
</dbReference>
<dbReference type="InterPro" id="IPR023749">
    <property type="entry name" value="DjlA"/>
</dbReference>
<evidence type="ECO:0000256" key="7">
    <source>
        <dbReference type="HAMAP-Rule" id="MF_01153"/>
    </source>
</evidence>
<dbReference type="SMART" id="SM00271">
    <property type="entry name" value="DnaJ"/>
    <property type="match status" value="1"/>
</dbReference>
<protein>
    <recommendedName>
        <fullName evidence="7">Co-chaperone protein DjlA</fullName>
    </recommendedName>
</protein>
<dbReference type="eggNOG" id="COG1076">
    <property type="taxonomic scope" value="Bacteria"/>
</dbReference>
<dbReference type="EMBL" id="CP000302">
    <property type="protein sequence ID" value="ABE56161.1"/>
    <property type="molecule type" value="Genomic_DNA"/>
</dbReference>
<dbReference type="KEGG" id="sdn:Sden_2882"/>
<feature type="transmembrane region" description="Helical" evidence="8">
    <location>
        <begin position="7"/>
        <end position="28"/>
    </location>
</feature>
<dbReference type="Pfam" id="PF05099">
    <property type="entry name" value="TerB"/>
    <property type="match status" value="1"/>
</dbReference>
<evidence type="ECO:0000256" key="4">
    <source>
        <dbReference type="ARBA" id="ARBA00022989"/>
    </source>
</evidence>
<dbReference type="PANTHER" id="PTHR24074">
    <property type="entry name" value="CO-CHAPERONE PROTEIN DJLA"/>
    <property type="match status" value="1"/>
</dbReference>
<sequence length="259" mass="29132">MRIWGKIFGFIIGYMFGRIFGAILGLWLGHLYDKRQGFEGLISKGRERQAQFFNTTFAVMGHVAKASGQVTQTDIKIATLLMDQMKLSGQARQDAQQAFKTGRDADFDLQQTLADFRKLTFGRPELVQMFIEIQIQTALSDGEIESKEHAVLSTIAKALGLSSQDLDALLQRWQAEFHHHSSNSGSQKMGMGDAYSLLGLTEAASDQEIKKTYRKLMNEHHPDKLVAKGLPEEMMALAKAKTQDIQLAYERIKTTRGMR</sequence>
<dbReference type="InterPro" id="IPR050817">
    <property type="entry name" value="DjlA_DnaK_co-chaperone"/>
</dbReference>
<evidence type="ECO:0000256" key="6">
    <source>
        <dbReference type="ARBA" id="ARBA00023186"/>
    </source>
</evidence>
<comment type="subcellular location">
    <subcellularLocation>
        <location evidence="7">Cell inner membrane</location>
        <topology evidence="7">Single-pass type III membrane protein</topology>
    </subcellularLocation>
</comment>
<keyword evidence="4 7" id="KW-1133">Transmembrane helix</keyword>
<keyword evidence="10" id="KW-0346">Stress response</keyword>
<dbReference type="CDD" id="cd07316">
    <property type="entry name" value="terB_like_DjlA"/>
    <property type="match status" value="1"/>
</dbReference>
<dbReference type="STRING" id="318161.Sden_2882"/>
<evidence type="ECO:0000256" key="5">
    <source>
        <dbReference type="ARBA" id="ARBA00023136"/>
    </source>
</evidence>
<dbReference type="GO" id="GO:0051087">
    <property type="term" value="F:protein-folding chaperone binding"/>
    <property type="evidence" value="ECO:0007669"/>
    <property type="project" value="InterPro"/>
</dbReference>
<evidence type="ECO:0000313" key="10">
    <source>
        <dbReference type="EMBL" id="ABE56161.1"/>
    </source>
</evidence>
<comment type="function">
    <text evidence="7">Regulatory DnaK co-chaperone. Direct interaction between DnaK and DjlA is needed for the induction of the wcaABCDE operon, involved in the synthesis of a colanic acid polysaccharide capsule, possibly through activation of the RcsB/RcsC phosphotransfer signaling pathway. The colanic acid capsule may help the bacterium survive conditions outside the host.</text>
</comment>
<name>Q12K65_SHEDO</name>
<dbReference type="HAMAP" id="MF_01153">
    <property type="entry name" value="DjlA"/>
    <property type="match status" value="1"/>
</dbReference>
<comment type="domain">
    <text evidence="7">The transmembrane domain is a dimerization domain.</text>
</comment>
<evidence type="ECO:0000313" key="11">
    <source>
        <dbReference type="Proteomes" id="UP000001982"/>
    </source>
</evidence>
<dbReference type="OrthoDB" id="9782583at2"/>
<evidence type="ECO:0000256" key="2">
    <source>
        <dbReference type="ARBA" id="ARBA00022519"/>
    </source>
</evidence>
<dbReference type="InterPro" id="IPR036869">
    <property type="entry name" value="J_dom_sf"/>
</dbReference>
<dbReference type="Proteomes" id="UP000001982">
    <property type="component" value="Chromosome"/>
</dbReference>
<dbReference type="InterPro" id="IPR029024">
    <property type="entry name" value="TerB-like"/>
</dbReference>
<dbReference type="Gene3D" id="1.10.287.110">
    <property type="entry name" value="DnaJ domain"/>
    <property type="match status" value="1"/>
</dbReference>
<dbReference type="Gene3D" id="1.10.3680.10">
    <property type="entry name" value="TerB-like"/>
    <property type="match status" value="1"/>
</dbReference>
<keyword evidence="5 7" id="KW-0472">Membrane</keyword>
<evidence type="ECO:0000256" key="8">
    <source>
        <dbReference type="SAM" id="Phobius"/>
    </source>
</evidence>
<accession>Q12K65</accession>
<keyword evidence="11" id="KW-1185">Reference proteome</keyword>
<dbReference type="PRINTS" id="PR00625">
    <property type="entry name" value="JDOMAIN"/>
</dbReference>
<feature type="topological domain" description="Cytoplasmic" evidence="7">
    <location>
        <begin position="31"/>
        <end position="259"/>
    </location>
</feature>
<comment type="subunit">
    <text evidence="7">Homodimer.</text>
</comment>
<organism evidence="10 11">
    <name type="scientific">Shewanella denitrificans (strain OS217 / ATCC BAA-1090 / DSM 15013)</name>
    <dbReference type="NCBI Taxonomy" id="318161"/>
    <lineage>
        <taxon>Bacteria</taxon>
        <taxon>Pseudomonadati</taxon>
        <taxon>Pseudomonadota</taxon>
        <taxon>Gammaproteobacteria</taxon>
        <taxon>Alteromonadales</taxon>
        <taxon>Shewanellaceae</taxon>
        <taxon>Shewanella</taxon>
    </lineage>
</organism>
<reference evidence="10 11" key="1">
    <citation type="submission" date="2006-03" db="EMBL/GenBank/DDBJ databases">
        <title>Complete sequence of Shewanella denitrificans OS217.</title>
        <authorList>
            <consortium name="US DOE Joint Genome Institute"/>
            <person name="Copeland A."/>
            <person name="Lucas S."/>
            <person name="Lapidus A."/>
            <person name="Barry K."/>
            <person name="Detter J.C."/>
            <person name="Glavina del Rio T."/>
            <person name="Hammon N."/>
            <person name="Israni S."/>
            <person name="Dalin E."/>
            <person name="Tice H."/>
            <person name="Pitluck S."/>
            <person name="Brettin T."/>
            <person name="Bruce D."/>
            <person name="Han C."/>
            <person name="Tapia R."/>
            <person name="Gilna P."/>
            <person name="Kiss H."/>
            <person name="Schmutz J."/>
            <person name="Larimer F."/>
            <person name="Land M."/>
            <person name="Hauser L."/>
            <person name="Kyrpides N."/>
            <person name="Lykidis A."/>
            <person name="Richardson P."/>
        </authorList>
    </citation>
    <scope>NUCLEOTIDE SEQUENCE [LARGE SCALE GENOMIC DNA]</scope>
    <source>
        <strain evidence="11">OS217 / ATCC BAA-1090 / DSM 15013</strain>
    </source>
</reference>
<keyword evidence="3 7" id="KW-0812">Transmembrane</keyword>
<evidence type="ECO:0000259" key="9">
    <source>
        <dbReference type="PROSITE" id="PS50076"/>
    </source>
</evidence>
<gene>
    <name evidence="7" type="primary">djlA</name>
    <name evidence="10" type="ordered locus">Sden_2882</name>
</gene>
<dbReference type="RefSeq" id="WP_011497310.1">
    <property type="nucleotide sequence ID" value="NC_007954.1"/>
</dbReference>
<dbReference type="AlphaFoldDB" id="Q12K65"/>
<keyword evidence="6 7" id="KW-0143">Chaperone</keyword>
<keyword evidence="1 7" id="KW-1003">Cell membrane</keyword>
<dbReference type="HOGENOM" id="CLU_066221_1_0_6"/>
<evidence type="ECO:0000256" key="3">
    <source>
        <dbReference type="ARBA" id="ARBA00022692"/>
    </source>
</evidence>